<dbReference type="RefSeq" id="WP_305935380.1">
    <property type="nucleotide sequence ID" value="NZ_JAVAJI010000001.1"/>
</dbReference>
<keyword evidence="2" id="KW-0238">DNA-binding</keyword>
<dbReference type="InterPro" id="IPR036388">
    <property type="entry name" value="WH-like_DNA-bd_sf"/>
</dbReference>
<dbReference type="PANTHER" id="PTHR35790:SF4">
    <property type="entry name" value="HTH-TYPE TRANSCRIPTIONAL REGULATOR PCHR"/>
    <property type="match status" value="1"/>
</dbReference>
<dbReference type="SUPFAM" id="SSF46785">
    <property type="entry name" value="Winged helix' DNA-binding domain"/>
    <property type="match status" value="1"/>
</dbReference>
<reference evidence="5 6" key="1">
    <citation type="submission" date="2023-08" db="EMBL/GenBank/DDBJ databases">
        <authorList>
            <person name="Kumar R."/>
        </authorList>
    </citation>
    <scope>NUCLEOTIDE SEQUENCE [LARGE SCALE GENOMIC DNA]</scope>
    <source>
        <strain evidence="5 6">LUR13</strain>
    </source>
</reference>
<evidence type="ECO:0000256" key="2">
    <source>
        <dbReference type="ARBA" id="ARBA00023125"/>
    </source>
</evidence>
<dbReference type="PANTHER" id="PTHR35790">
    <property type="entry name" value="HTH-TYPE TRANSCRIPTIONAL REGULATOR PCHR"/>
    <property type="match status" value="1"/>
</dbReference>
<dbReference type="Gene3D" id="1.10.10.10">
    <property type="entry name" value="Winged helix-like DNA-binding domain superfamily/Winged helix DNA-binding domain"/>
    <property type="match status" value="1"/>
</dbReference>
<dbReference type="SMART" id="SM00347">
    <property type="entry name" value="HTH_MARR"/>
    <property type="match status" value="1"/>
</dbReference>
<feature type="domain" description="HTH marR-type" evidence="4">
    <location>
        <begin position="3"/>
        <end position="137"/>
    </location>
</feature>
<gene>
    <name evidence="5" type="ORF">Q8P09_01215</name>
</gene>
<evidence type="ECO:0000259" key="4">
    <source>
        <dbReference type="PROSITE" id="PS50995"/>
    </source>
</evidence>
<dbReference type="InterPro" id="IPR023187">
    <property type="entry name" value="Tscrpt_reg_MarR-type_CS"/>
</dbReference>
<dbReference type="Proteomes" id="UP001228171">
    <property type="component" value="Unassembled WGS sequence"/>
</dbReference>
<evidence type="ECO:0000313" key="5">
    <source>
        <dbReference type="EMBL" id="MDP4543701.1"/>
    </source>
</evidence>
<keyword evidence="1" id="KW-0805">Transcription regulation</keyword>
<keyword evidence="6" id="KW-1185">Reference proteome</keyword>
<comment type="caution">
    <text evidence="5">The sequence shown here is derived from an EMBL/GenBank/DDBJ whole genome shotgun (WGS) entry which is preliminary data.</text>
</comment>
<dbReference type="Pfam" id="PF12802">
    <property type="entry name" value="MarR_2"/>
    <property type="match status" value="1"/>
</dbReference>
<proteinExistence type="predicted"/>
<name>A0ABT9HD50_9GAMM</name>
<accession>A0ABT9HD50</accession>
<sequence>MTKNLMSETLHQLMHTYINLLHQGIKRQGLELTVTQIRTLKVVCYNPHSTAKSIADYIERDKAQITRALNGLLAADLIIKTDNPQDGRSQLLELTVKGEDIMVKLNAAEVWAKNQLTQDLTAVELALFFRVSRAMIDKVKDSCVLDK</sequence>
<organism evidence="5 6">
    <name type="scientific">Psychrobacter faecalis</name>
    <dbReference type="NCBI Taxonomy" id="180588"/>
    <lineage>
        <taxon>Bacteria</taxon>
        <taxon>Pseudomonadati</taxon>
        <taxon>Pseudomonadota</taxon>
        <taxon>Gammaproteobacteria</taxon>
        <taxon>Moraxellales</taxon>
        <taxon>Moraxellaceae</taxon>
        <taxon>Psychrobacter</taxon>
    </lineage>
</organism>
<keyword evidence="3" id="KW-0804">Transcription</keyword>
<dbReference type="PROSITE" id="PS50995">
    <property type="entry name" value="HTH_MARR_2"/>
    <property type="match status" value="1"/>
</dbReference>
<evidence type="ECO:0000256" key="1">
    <source>
        <dbReference type="ARBA" id="ARBA00023015"/>
    </source>
</evidence>
<evidence type="ECO:0000313" key="6">
    <source>
        <dbReference type="Proteomes" id="UP001228171"/>
    </source>
</evidence>
<evidence type="ECO:0000256" key="3">
    <source>
        <dbReference type="ARBA" id="ARBA00023163"/>
    </source>
</evidence>
<dbReference type="PROSITE" id="PS01117">
    <property type="entry name" value="HTH_MARR_1"/>
    <property type="match status" value="1"/>
</dbReference>
<dbReference type="InterPro" id="IPR036390">
    <property type="entry name" value="WH_DNA-bd_sf"/>
</dbReference>
<dbReference type="InterPro" id="IPR000835">
    <property type="entry name" value="HTH_MarR-typ"/>
</dbReference>
<dbReference type="EMBL" id="JAVAJI010000001">
    <property type="protein sequence ID" value="MDP4543701.1"/>
    <property type="molecule type" value="Genomic_DNA"/>
</dbReference>
<dbReference type="InterPro" id="IPR052067">
    <property type="entry name" value="Metal_resp_HTH_trans_reg"/>
</dbReference>
<protein>
    <submittedName>
        <fullName evidence="5">MarR family winged helix-turn-helix transcriptional regulator</fullName>
    </submittedName>
</protein>